<keyword evidence="2" id="KW-1185">Reference proteome</keyword>
<name>A0ACC2FPS8_DALPE</name>
<comment type="caution">
    <text evidence="1">The sequence shown here is derived from an EMBL/GenBank/DDBJ whole genome shotgun (WGS) entry which is preliminary data.</text>
</comment>
<organism evidence="1 2">
    <name type="scientific">Dallia pectoralis</name>
    <name type="common">Alaska blackfish</name>
    <dbReference type="NCBI Taxonomy" id="75939"/>
    <lineage>
        <taxon>Eukaryota</taxon>
        <taxon>Metazoa</taxon>
        <taxon>Chordata</taxon>
        <taxon>Craniata</taxon>
        <taxon>Vertebrata</taxon>
        <taxon>Euteleostomi</taxon>
        <taxon>Actinopterygii</taxon>
        <taxon>Neopterygii</taxon>
        <taxon>Teleostei</taxon>
        <taxon>Protacanthopterygii</taxon>
        <taxon>Esociformes</taxon>
        <taxon>Umbridae</taxon>
        <taxon>Dallia</taxon>
    </lineage>
</organism>
<gene>
    <name evidence="1" type="ORF">DPEC_G00272340</name>
</gene>
<proteinExistence type="predicted"/>
<reference evidence="1" key="1">
    <citation type="submission" date="2021-05" db="EMBL/GenBank/DDBJ databases">
        <authorList>
            <person name="Pan Q."/>
            <person name="Jouanno E."/>
            <person name="Zahm M."/>
            <person name="Klopp C."/>
            <person name="Cabau C."/>
            <person name="Louis A."/>
            <person name="Berthelot C."/>
            <person name="Parey E."/>
            <person name="Roest Crollius H."/>
            <person name="Montfort J."/>
            <person name="Robinson-Rechavi M."/>
            <person name="Bouchez O."/>
            <person name="Lampietro C."/>
            <person name="Lopez Roques C."/>
            <person name="Donnadieu C."/>
            <person name="Postlethwait J."/>
            <person name="Bobe J."/>
            <person name="Dillon D."/>
            <person name="Chandos A."/>
            <person name="von Hippel F."/>
            <person name="Guiguen Y."/>
        </authorList>
    </citation>
    <scope>NUCLEOTIDE SEQUENCE</scope>
    <source>
        <strain evidence="1">YG-Jan2019</strain>
    </source>
</reference>
<dbReference type="EMBL" id="CM055751">
    <property type="protein sequence ID" value="KAJ7993429.1"/>
    <property type="molecule type" value="Genomic_DNA"/>
</dbReference>
<sequence>MSENAFGEHDRLLTPPKGQMVTRIKSCGCGGVNRGKENGKMEESLLRALKDENIPSAQPLRRPEPGSFLIGKQRERTSEKVPEDTPHGAEEERLTLFLL</sequence>
<evidence type="ECO:0000313" key="2">
    <source>
        <dbReference type="Proteomes" id="UP001157502"/>
    </source>
</evidence>
<evidence type="ECO:0000313" key="1">
    <source>
        <dbReference type="EMBL" id="KAJ7993429.1"/>
    </source>
</evidence>
<protein>
    <submittedName>
        <fullName evidence="1">Uncharacterized protein</fullName>
    </submittedName>
</protein>
<accession>A0ACC2FPS8</accession>
<dbReference type="Proteomes" id="UP001157502">
    <property type="component" value="Chromosome 24"/>
</dbReference>